<dbReference type="EMBL" id="LXQA010012708">
    <property type="protein sequence ID" value="MCH87679.1"/>
    <property type="molecule type" value="Genomic_DNA"/>
</dbReference>
<proteinExistence type="predicted"/>
<keyword evidence="3" id="KW-1185">Reference proteome</keyword>
<name>A0A392ML21_9FABA</name>
<accession>A0A392ML21</accession>
<keyword evidence="2" id="KW-0808">Transferase</keyword>
<evidence type="ECO:0000313" key="3">
    <source>
        <dbReference type="Proteomes" id="UP000265520"/>
    </source>
</evidence>
<evidence type="ECO:0000313" key="2">
    <source>
        <dbReference type="EMBL" id="MCH87679.1"/>
    </source>
</evidence>
<dbReference type="Pfam" id="PF07727">
    <property type="entry name" value="RVT_2"/>
    <property type="match status" value="1"/>
</dbReference>
<protein>
    <submittedName>
        <fullName evidence="2">Reverse transcriptase</fullName>
    </submittedName>
</protein>
<sequence length="261" mass="29353">MTVGNNQMKVYNVENRLVLCAPLSQSRTFQVKFQSSNSQCLASEVIHEAASLWHLRTPKEKGRNCLVGKQARKLNQHHSTATIQPTLAHDEAQVRRAERASKSHVWRKAMEDEIQSIEKNNAWKLMSLPTKRKPIAVKQVYEVKHLPDGSIAKHRAKPVARGLSQNSGIDFNKMFCQSGVETDVGTSCGTSVHSVPEFQLEILAPVARLETVRPVVVIANQVNWQSVQQNVKSAFDNGKLEEEVYVEQPQGFKVDLRVDFC</sequence>
<dbReference type="GO" id="GO:0003964">
    <property type="term" value="F:RNA-directed DNA polymerase activity"/>
    <property type="evidence" value="ECO:0007669"/>
    <property type="project" value="UniProtKB-KW"/>
</dbReference>
<dbReference type="Proteomes" id="UP000265520">
    <property type="component" value="Unassembled WGS sequence"/>
</dbReference>
<feature type="domain" description="Reverse transcriptase Ty1/copia-type" evidence="1">
    <location>
        <begin position="198"/>
        <end position="255"/>
    </location>
</feature>
<reference evidence="2 3" key="1">
    <citation type="journal article" date="2018" name="Front. Plant Sci.">
        <title>Red Clover (Trifolium pratense) and Zigzag Clover (T. medium) - A Picture of Genomic Similarities and Differences.</title>
        <authorList>
            <person name="Dluhosova J."/>
            <person name="Istvanek J."/>
            <person name="Nedelnik J."/>
            <person name="Repkova J."/>
        </authorList>
    </citation>
    <scope>NUCLEOTIDE SEQUENCE [LARGE SCALE GENOMIC DNA]</scope>
    <source>
        <strain evidence="3">cv. 10/8</strain>
        <tissue evidence="2">Leaf</tissue>
    </source>
</reference>
<comment type="caution">
    <text evidence="2">The sequence shown here is derived from an EMBL/GenBank/DDBJ whole genome shotgun (WGS) entry which is preliminary data.</text>
</comment>
<keyword evidence="2" id="KW-0548">Nucleotidyltransferase</keyword>
<evidence type="ECO:0000259" key="1">
    <source>
        <dbReference type="Pfam" id="PF07727"/>
    </source>
</evidence>
<dbReference type="InterPro" id="IPR013103">
    <property type="entry name" value="RVT_2"/>
</dbReference>
<gene>
    <name evidence="2" type="ORF">A2U01_0008556</name>
</gene>
<keyword evidence="2" id="KW-0695">RNA-directed DNA polymerase</keyword>
<dbReference type="AlphaFoldDB" id="A0A392ML21"/>
<organism evidence="2 3">
    <name type="scientific">Trifolium medium</name>
    <dbReference type="NCBI Taxonomy" id="97028"/>
    <lineage>
        <taxon>Eukaryota</taxon>
        <taxon>Viridiplantae</taxon>
        <taxon>Streptophyta</taxon>
        <taxon>Embryophyta</taxon>
        <taxon>Tracheophyta</taxon>
        <taxon>Spermatophyta</taxon>
        <taxon>Magnoliopsida</taxon>
        <taxon>eudicotyledons</taxon>
        <taxon>Gunneridae</taxon>
        <taxon>Pentapetalae</taxon>
        <taxon>rosids</taxon>
        <taxon>fabids</taxon>
        <taxon>Fabales</taxon>
        <taxon>Fabaceae</taxon>
        <taxon>Papilionoideae</taxon>
        <taxon>50 kb inversion clade</taxon>
        <taxon>NPAAA clade</taxon>
        <taxon>Hologalegina</taxon>
        <taxon>IRL clade</taxon>
        <taxon>Trifolieae</taxon>
        <taxon>Trifolium</taxon>
    </lineage>
</organism>